<protein>
    <submittedName>
        <fullName evidence="5">Aspartate aminotransferase</fullName>
    </submittedName>
</protein>
<evidence type="ECO:0000256" key="1">
    <source>
        <dbReference type="ARBA" id="ARBA00001933"/>
    </source>
</evidence>
<proteinExistence type="predicted"/>
<dbReference type="GO" id="GO:0008483">
    <property type="term" value="F:transaminase activity"/>
    <property type="evidence" value="ECO:0007669"/>
    <property type="project" value="UniProtKB-KW"/>
</dbReference>
<sequence length="395" mass="43967">MEITASKRLQSIGAYAFAEVDKEVEKLKTMGIIPIDFGVGDPTVPTPEIVRKAAQKGITLRKSSGYPSYIGALEFRQAIAQWIQKRFGVQMDPATEISSTIGSKEAVFNFPEGIVNPGDYVIIPSPGYPPYTRGTLFAEGIPYYVPLLAENKFLIDLKSIPEEVCRKARILWINYPNSPSGAVAHLPYLKEVVEFGKKYNIIIASDEAYSEIYFQEAPHSILEVTREGVIVFNSFSKRSAMTCYRVGWVAGDKRIIDIFKKVKTNIDSGTATFIQDGAIAALSDETHVEKMRAEYKIKRDLLVDAFHSVNFPNCTPEATIYLWQKVPQGMSSVDFARKLLSPDIAIVTTPGAWISDKTESGQNPGEGYVRFALVPSIKNTREAARRIRKLLPKVL</sequence>
<evidence type="ECO:0000256" key="2">
    <source>
        <dbReference type="ARBA" id="ARBA00022576"/>
    </source>
</evidence>
<comment type="cofactor">
    <cofactor evidence="1">
        <name>pyridoxal 5'-phosphate</name>
        <dbReference type="ChEBI" id="CHEBI:597326"/>
    </cofactor>
</comment>
<evidence type="ECO:0000259" key="4">
    <source>
        <dbReference type="Pfam" id="PF00155"/>
    </source>
</evidence>
<evidence type="ECO:0000256" key="3">
    <source>
        <dbReference type="ARBA" id="ARBA00022679"/>
    </source>
</evidence>
<dbReference type="InterPro" id="IPR004839">
    <property type="entry name" value="Aminotransferase_I/II_large"/>
</dbReference>
<feature type="domain" description="Aminotransferase class I/classII large" evidence="4">
    <location>
        <begin position="34"/>
        <end position="386"/>
    </location>
</feature>
<gene>
    <name evidence="5" type="ORF">JETT_3453</name>
</gene>
<dbReference type="PANTHER" id="PTHR42832:SF3">
    <property type="entry name" value="L-GLUTAMINE--4-(METHYLSULFANYL)-2-OXOBUTANOATE AMINOTRANSFERASE"/>
    <property type="match status" value="1"/>
</dbReference>
<dbReference type="Gene3D" id="3.90.1150.10">
    <property type="entry name" value="Aspartate Aminotransferase, domain 1"/>
    <property type="match status" value="1"/>
</dbReference>
<organism evidence="5 6">
    <name type="scientific">Candidatus Jettenia ecosi</name>
    <dbReference type="NCBI Taxonomy" id="2494326"/>
    <lineage>
        <taxon>Bacteria</taxon>
        <taxon>Pseudomonadati</taxon>
        <taxon>Planctomycetota</taxon>
        <taxon>Candidatus Brocadiia</taxon>
        <taxon>Candidatus Brocadiales</taxon>
        <taxon>Candidatus Brocadiaceae</taxon>
        <taxon>Candidatus Jettenia</taxon>
    </lineage>
</organism>
<dbReference type="AlphaFoldDB" id="A0A533Q6Q0"/>
<name>A0A533Q6Q0_9BACT</name>
<evidence type="ECO:0000313" key="5">
    <source>
        <dbReference type="EMBL" id="TLD40288.1"/>
    </source>
</evidence>
<dbReference type="InterPro" id="IPR015424">
    <property type="entry name" value="PyrdxlP-dep_Trfase"/>
</dbReference>
<reference evidence="5 6" key="1">
    <citation type="submission" date="2019-04" db="EMBL/GenBank/DDBJ databases">
        <title>Genome of a novel bacterium Candidatus Jettenia ecosi reconstructed from metagenome of an anammox bioreactor.</title>
        <authorList>
            <person name="Mardanov A.V."/>
            <person name="Beletsky A.V."/>
            <person name="Ravin N.V."/>
            <person name="Botchkova E.A."/>
            <person name="Litti Y.V."/>
            <person name="Nozhevnikova A.N."/>
        </authorList>
    </citation>
    <scope>NUCLEOTIDE SEQUENCE [LARGE SCALE GENOMIC DNA]</scope>
    <source>
        <strain evidence="5">J2</strain>
    </source>
</reference>
<keyword evidence="2 5" id="KW-0032">Aminotransferase</keyword>
<dbReference type="Proteomes" id="UP000319783">
    <property type="component" value="Unassembled WGS sequence"/>
</dbReference>
<dbReference type="InterPro" id="IPR015422">
    <property type="entry name" value="PyrdxlP-dep_Trfase_small"/>
</dbReference>
<dbReference type="SUPFAM" id="SSF53383">
    <property type="entry name" value="PLP-dependent transferases"/>
    <property type="match status" value="1"/>
</dbReference>
<evidence type="ECO:0000313" key="6">
    <source>
        <dbReference type="Proteomes" id="UP000319783"/>
    </source>
</evidence>
<dbReference type="InterPro" id="IPR050881">
    <property type="entry name" value="LL-DAP_aminotransferase"/>
</dbReference>
<dbReference type="PANTHER" id="PTHR42832">
    <property type="entry name" value="AMINO ACID AMINOTRANSFERASE"/>
    <property type="match status" value="1"/>
</dbReference>
<dbReference type="GO" id="GO:0030170">
    <property type="term" value="F:pyridoxal phosphate binding"/>
    <property type="evidence" value="ECO:0007669"/>
    <property type="project" value="InterPro"/>
</dbReference>
<dbReference type="CDD" id="cd00609">
    <property type="entry name" value="AAT_like"/>
    <property type="match status" value="1"/>
</dbReference>
<keyword evidence="3 5" id="KW-0808">Transferase</keyword>
<dbReference type="Gene3D" id="3.40.640.10">
    <property type="entry name" value="Type I PLP-dependent aspartate aminotransferase-like (Major domain)"/>
    <property type="match status" value="1"/>
</dbReference>
<accession>A0A533Q6Q0</accession>
<dbReference type="InterPro" id="IPR015421">
    <property type="entry name" value="PyrdxlP-dep_Trfase_major"/>
</dbReference>
<dbReference type="Pfam" id="PF00155">
    <property type="entry name" value="Aminotran_1_2"/>
    <property type="match status" value="1"/>
</dbReference>
<dbReference type="EMBL" id="SULG01000113">
    <property type="protein sequence ID" value="TLD40288.1"/>
    <property type="molecule type" value="Genomic_DNA"/>
</dbReference>
<comment type="caution">
    <text evidence="5">The sequence shown here is derived from an EMBL/GenBank/DDBJ whole genome shotgun (WGS) entry which is preliminary data.</text>
</comment>